<dbReference type="Proteomes" id="UP000269669">
    <property type="component" value="Unassembled WGS sequence"/>
</dbReference>
<comment type="caution">
    <text evidence="1">The sequence shown here is derived from an EMBL/GenBank/DDBJ whole genome shotgun (WGS) entry which is preliminary data.</text>
</comment>
<proteinExistence type="predicted"/>
<keyword evidence="2" id="KW-1185">Reference proteome</keyword>
<evidence type="ECO:0000313" key="2">
    <source>
        <dbReference type="Proteomes" id="UP000269669"/>
    </source>
</evidence>
<dbReference type="EMBL" id="RSDW01000001">
    <property type="protein sequence ID" value="RSL16718.1"/>
    <property type="molecule type" value="Genomic_DNA"/>
</dbReference>
<reference evidence="1 2" key="1">
    <citation type="submission" date="2018-12" db="EMBL/GenBank/DDBJ databases">
        <title>Sequencing of bacterial isolates from soil warming experiment in Harvard Forest, Massachusetts, USA.</title>
        <authorList>
            <person name="Deangelis K."/>
        </authorList>
    </citation>
    <scope>NUCLEOTIDE SEQUENCE [LARGE SCALE GENOMIC DNA]</scope>
    <source>
        <strain evidence="1 2">EB153</strain>
    </source>
</reference>
<evidence type="ECO:0000313" key="1">
    <source>
        <dbReference type="EMBL" id="RSL16718.1"/>
    </source>
</evidence>
<gene>
    <name evidence="1" type="ORF">EDE15_2240</name>
</gene>
<protein>
    <recommendedName>
        <fullName evidence="3">HEAT repeat protein</fullName>
    </recommendedName>
</protein>
<dbReference type="AlphaFoldDB" id="A0A428MII2"/>
<organism evidence="1 2">
    <name type="scientific">Edaphobacter aggregans</name>
    <dbReference type="NCBI Taxonomy" id="570835"/>
    <lineage>
        <taxon>Bacteria</taxon>
        <taxon>Pseudomonadati</taxon>
        <taxon>Acidobacteriota</taxon>
        <taxon>Terriglobia</taxon>
        <taxon>Terriglobales</taxon>
        <taxon>Acidobacteriaceae</taxon>
        <taxon>Edaphobacter</taxon>
    </lineage>
</organism>
<accession>A0A428MII2</accession>
<name>A0A428MII2_9BACT</name>
<evidence type="ECO:0008006" key="3">
    <source>
        <dbReference type="Google" id="ProtNLM"/>
    </source>
</evidence>
<sequence>MESLAAEMRRGRWGLERARGTARRISGDKSAIKALVGAMFGDDPELRKRAADVARRITERDSVPLEHYADELAGLLAEVSLEESRTRWHLGLVVARVAHTREQRLRAARLMELLMEDESNVARCSAIEGIALLACQEASLREVAEEMIERALREGTLAMKCRAREGTLRLEKGSRVGGGV</sequence>